<evidence type="ECO:0000313" key="2">
    <source>
        <dbReference type="Proteomes" id="UP001597124"/>
    </source>
</evidence>
<reference evidence="2" key="1">
    <citation type="journal article" date="2019" name="Int. J. Syst. Evol. Microbiol.">
        <title>The Global Catalogue of Microorganisms (GCM) 10K type strain sequencing project: providing services to taxonomists for standard genome sequencing and annotation.</title>
        <authorList>
            <consortium name="The Broad Institute Genomics Platform"/>
            <consortium name="The Broad Institute Genome Sequencing Center for Infectious Disease"/>
            <person name="Wu L."/>
            <person name="Ma J."/>
        </authorList>
    </citation>
    <scope>NUCLEOTIDE SEQUENCE [LARGE SCALE GENOMIC DNA]</scope>
    <source>
        <strain evidence="2">CCUG 52537</strain>
    </source>
</reference>
<protein>
    <submittedName>
        <fullName evidence="1">Uncharacterized protein</fullName>
    </submittedName>
</protein>
<sequence>MIERGPSLVEIIGVKLASLFRARPRRRALLPVLAQPAPRALHSVPVATPCAADDRLIAAYRDLLRMPA</sequence>
<dbReference type="RefSeq" id="WP_381494369.1">
    <property type="nucleotide sequence ID" value="NZ_JBHTIK010000015.1"/>
</dbReference>
<gene>
    <name evidence="1" type="ORF">ACFQ00_18380</name>
</gene>
<comment type="caution">
    <text evidence="1">The sequence shown here is derived from an EMBL/GenBank/DDBJ whole genome shotgun (WGS) entry which is preliminary data.</text>
</comment>
<dbReference type="Proteomes" id="UP001597124">
    <property type="component" value="Unassembled WGS sequence"/>
</dbReference>
<dbReference type="EMBL" id="JBHTIK010000015">
    <property type="protein sequence ID" value="MFD0850309.1"/>
    <property type="molecule type" value="Genomic_DNA"/>
</dbReference>
<organism evidence="1 2">
    <name type="scientific">Sphingosinicella xenopeptidilytica</name>
    <dbReference type="NCBI Taxonomy" id="364098"/>
    <lineage>
        <taxon>Bacteria</taxon>
        <taxon>Pseudomonadati</taxon>
        <taxon>Pseudomonadota</taxon>
        <taxon>Alphaproteobacteria</taxon>
        <taxon>Sphingomonadales</taxon>
        <taxon>Sphingosinicellaceae</taxon>
        <taxon>Sphingosinicella</taxon>
    </lineage>
</organism>
<proteinExistence type="predicted"/>
<evidence type="ECO:0000313" key="1">
    <source>
        <dbReference type="EMBL" id="MFD0850309.1"/>
    </source>
</evidence>
<name>A0ABW3C9M9_SPHXN</name>
<keyword evidence="2" id="KW-1185">Reference proteome</keyword>
<accession>A0ABW3C9M9</accession>